<accession>A0A562ZNP1</accession>
<name>A0A562ZNP1_9BURK</name>
<dbReference type="InterPro" id="IPR058588">
    <property type="entry name" value="E2-CBASS"/>
</dbReference>
<feature type="domain" description="Type II CBASS E2 protein" evidence="1">
    <location>
        <begin position="24"/>
        <end position="144"/>
    </location>
</feature>
<dbReference type="AlphaFoldDB" id="A0A562ZNP1"/>
<comment type="caution">
    <text evidence="2">The sequence shown here is derived from an EMBL/GenBank/DDBJ whole genome shotgun (WGS) entry which is preliminary data.</text>
</comment>
<organism evidence="2 3">
    <name type="scientific">Caenimonas sedimenti</name>
    <dbReference type="NCBI Taxonomy" id="2596921"/>
    <lineage>
        <taxon>Bacteria</taxon>
        <taxon>Pseudomonadati</taxon>
        <taxon>Pseudomonadota</taxon>
        <taxon>Betaproteobacteria</taxon>
        <taxon>Burkholderiales</taxon>
        <taxon>Comamonadaceae</taxon>
        <taxon>Caenimonas</taxon>
    </lineage>
</organism>
<sequence length="170" mass="19754">MNHYLKPPVPTLAQRALELRRIGIPGSRVVFCGGKMLRYHFSITPGDNGRLYDCVLEVTPGEERTPRMFVMKPDLVELAGGRRPLHLYDHDGPGFLLCLWWPKNAEWDPRHKLIDSYIPWTAEWLWYYEEWVRGGKWLAGGAHPIRVPRRWGHGRYRQAASVELEEGVIP</sequence>
<evidence type="ECO:0000313" key="2">
    <source>
        <dbReference type="EMBL" id="TWO70027.1"/>
    </source>
</evidence>
<protein>
    <recommendedName>
        <fullName evidence="1">Type II CBASS E2 protein domain-containing protein</fullName>
    </recommendedName>
</protein>
<evidence type="ECO:0000313" key="3">
    <source>
        <dbReference type="Proteomes" id="UP000318199"/>
    </source>
</evidence>
<keyword evidence="3" id="KW-1185">Reference proteome</keyword>
<evidence type="ECO:0000259" key="1">
    <source>
        <dbReference type="Pfam" id="PF26395"/>
    </source>
</evidence>
<dbReference type="Proteomes" id="UP000318199">
    <property type="component" value="Unassembled WGS sequence"/>
</dbReference>
<proteinExistence type="predicted"/>
<dbReference type="OrthoDB" id="4736406at2"/>
<dbReference type="EMBL" id="VOBQ01000013">
    <property type="protein sequence ID" value="TWO70027.1"/>
    <property type="molecule type" value="Genomic_DNA"/>
</dbReference>
<dbReference type="RefSeq" id="WP_145894222.1">
    <property type="nucleotide sequence ID" value="NZ_VOBQ01000013.1"/>
</dbReference>
<reference evidence="2 3" key="1">
    <citation type="submission" date="2019-07" db="EMBL/GenBank/DDBJ databases">
        <title>Caenimonas sedimenti sp. nov., isolated from activated sludge.</title>
        <authorList>
            <person name="Xu J."/>
        </authorList>
    </citation>
    <scope>NUCLEOTIDE SEQUENCE [LARGE SCALE GENOMIC DNA]</scope>
    <source>
        <strain evidence="2 3">HX-9-20</strain>
    </source>
</reference>
<gene>
    <name evidence="2" type="ORF">FN976_16930</name>
</gene>
<dbReference type="Pfam" id="PF26395">
    <property type="entry name" value="E2-CBASS"/>
    <property type="match status" value="1"/>
</dbReference>